<reference evidence="5 6" key="1">
    <citation type="submission" date="2023-09" db="EMBL/GenBank/DDBJ databases">
        <title>Pangenome analysis of Batrachochytrium dendrobatidis and related Chytrids.</title>
        <authorList>
            <person name="Yacoub M.N."/>
            <person name="Stajich J.E."/>
            <person name="James T.Y."/>
        </authorList>
    </citation>
    <scope>NUCLEOTIDE SEQUENCE [LARGE SCALE GENOMIC DNA]</scope>
    <source>
        <strain evidence="5 6">JEL0888</strain>
    </source>
</reference>
<feature type="compositionally biased region" description="Low complexity" evidence="2">
    <location>
        <begin position="1431"/>
        <end position="1443"/>
    </location>
</feature>
<evidence type="ECO:0000256" key="1">
    <source>
        <dbReference type="SAM" id="Coils"/>
    </source>
</evidence>
<dbReference type="InterPro" id="IPR027914">
    <property type="entry name" value="DUF4456"/>
</dbReference>
<feature type="domain" description="DUF4455" evidence="3">
    <location>
        <begin position="151"/>
        <end position="601"/>
    </location>
</feature>
<dbReference type="InterPro" id="IPR028089">
    <property type="entry name" value="DUF4455"/>
</dbReference>
<feature type="compositionally biased region" description="Low complexity" evidence="2">
    <location>
        <begin position="674"/>
        <end position="685"/>
    </location>
</feature>
<feature type="coiled-coil region" evidence="1">
    <location>
        <begin position="776"/>
        <end position="803"/>
    </location>
</feature>
<feature type="compositionally biased region" description="Polar residues" evidence="2">
    <location>
        <begin position="724"/>
        <end position="739"/>
    </location>
</feature>
<feature type="compositionally biased region" description="Low complexity" evidence="2">
    <location>
        <begin position="1398"/>
        <end position="1411"/>
    </location>
</feature>
<protein>
    <submittedName>
        <fullName evidence="5">Uncharacterized protein</fullName>
    </submittedName>
</protein>
<feature type="region of interest" description="Disordered" evidence="2">
    <location>
        <begin position="1239"/>
        <end position="1443"/>
    </location>
</feature>
<evidence type="ECO:0000256" key="2">
    <source>
        <dbReference type="SAM" id="MobiDB-lite"/>
    </source>
</evidence>
<proteinExistence type="predicted"/>
<feature type="region of interest" description="Disordered" evidence="2">
    <location>
        <begin position="1"/>
        <end position="35"/>
    </location>
</feature>
<dbReference type="Pfam" id="PF14643">
    <property type="entry name" value="DUF4455"/>
    <property type="match status" value="1"/>
</dbReference>
<dbReference type="Proteomes" id="UP001527925">
    <property type="component" value="Unassembled WGS sequence"/>
</dbReference>
<evidence type="ECO:0000259" key="4">
    <source>
        <dbReference type="Pfam" id="PF14644"/>
    </source>
</evidence>
<keyword evidence="1" id="KW-0175">Coiled coil</keyword>
<feature type="region of interest" description="Disordered" evidence="2">
    <location>
        <begin position="672"/>
        <end position="749"/>
    </location>
</feature>
<feature type="coiled-coil region" evidence="1">
    <location>
        <begin position="207"/>
        <end position="252"/>
    </location>
</feature>
<dbReference type="EMBL" id="JADGIZ020000053">
    <property type="protein sequence ID" value="KAL2913043.1"/>
    <property type="molecule type" value="Genomic_DNA"/>
</dbReference>
<evidence type="ECO:0000259" key="3">
    <source>
        <dbReference type="Pfam" id="PF14643"/>
    </source>
</evidence>
<evidence type="ECO:0000313" key="5">
    <source>
        <dbReference type="EMBL" id="KAL2913043.1"/>
    </source>
</evidence>
<keyword evidence="6" id="KW-1185">Reference proteome</keyword>
<feature type="compositionally biased region" description="Polar residues" evidence="2">
    <location>
        <begin position="1247"/>
        <end position="1261"/>
    </location>
</feature>
<feature type="compositionally biased region" description="Polar residues" evidence="2">
    <location>
        <begin position="1317"/>
        <end position="1331"/>
    </location>
</feature>
<feature type="region of interest" description="Disordered" evidence="2">
    <location>
        <begin position="614"/>
        <end position="649"/>
    </location>
</feature>
<feature type="compositionally biased region" description="Polar residues" evidence="2">
    <location>
        <begin position="1416"/>
        <end position="1430"/>
    </location>
</feature>
<comment type="caution">
    <text evidence="5">The sequence shown here is derived from an EMBL/GenBank/DDBJ whole genome shotgun (WGS) entry which is preliminary data.</text>
</comment>
<feature type="domain" description="DUF4456" evidence="4">
    <location>
        <begin position="1517"/>
        <end position="1697"/>
    </location>
</feature>
<gene>
    <name evidence="5" type="ORF">HK105_207498</name>
</gene>
<sequence length="1783" mass="194995">MSAAVLRPEDQGGDLPALPQQMQGQDALRGDEGQTEPAVRINLSSRTFSSLEPLFAGRPSSRGLAMRANTLADLRTDGIAAGRLALRRSMPGATPLAMESSLELRIMDAITGEDPMQEGEESLEDQERKRLEEEGRKAALGLTGAQRVMLEDRYNQLKDAFRAKIQEIAAAIQARIHDGLADFKASWAKSSQDGAAIVDILTSEKLARTSHAQMQELRQEAADLTTRREAQLSLLESLLASLETERASLIEAQVARFARQLKNLNYKRPIVIARMLQDECVAINLAIIENRETIHQYIATLRSISIDVDSKMGEYMAVYGSKWNQARYAFVFDKYVAAVREALDLDVRALYTHYQAVFDKNMAQQTALIQLIVGMSIEHVTLPWIRDWRARVDLSVQRQAEAIDGFHAALLKFETDMDANSSSIAQTWLPSLKECDVKSEQELDKIMQDEIKQYRKTSEILAGKRAGMLLALQASRNHSVLDKIAEFIVCLLATKVEYAERMAETELEIVTQLHEISEETETERKNIDKHLVKELNVIRAETRDGSIVKRLAKCQDLLKSIDDCLGESFSHSVGIVRGLQEKIRSIQAAYKDKISVIFRVDSALVEAAHPSTLAAARSDRAQSADVGGNAVGPTSSSTPTTEEIRPSTAHAHRVITAGSGSLPGDLRAESRVMTASSVPATPAPANTRKAMPPASGAGSGAASAQGSNSSGQSASATPHARSAVPTSHTPATASAQSYSPPAATPQAGQYFDQPAGVVREVEFLSRKVSDWRSEQLQQIKARAAQADAEALAARNKKQQARVKHIKAISAAVALKHDLRSSIAAPPDPTPTADQGASPSAVPAFKPKLLDNTEYVPEFKATQFLADAGFAPDLAVTSYIADLPPAQKDPQAQQSRDDGNVVEIPQIATETLLGLRRHLEQAIQQDARDWDATVAVSVSQKLSRKIELMTKQRNQQLVEFEKRRQSMEDLARSRIEALGHLRTSHENEANMLIFKVNKLRGNYAEAIKRLIALSQEFTGTIITPMMSKMERAASANTIYALQAEFEHQLVHHTISLKECLSRATDDFDRGKAVLLKSKLPGHHSAAWLILRESRLIDSDNVSAEMEKWRSAFDNEIEAVQTETANKVHQMAIEFNAYLEDFDFIGRVDHHLTEMRLKFKAEAVRFKASQKTLHEKIARIGEAREQPAAEWNQALRILADCEQVRSEIAVTADYLDCLQPGLTPETLRSPMPTAFEEWKAIKSNRKPSKQPNSRPPSSKTGQRVSMGHVSVMAAEGGSKYRGDDASDARSPREAADSADRDAGPAGHRGGPGTDRNDAIGTSDSANALSSPWHLNNGDRGGVNGSTDGLSGGYEARDESRAGRSSGDGMETEGRAGSAAGRDAQTASRPASGDSKRTRSDAAGSGIARSGSGRKTPGSAGSSRSLVSAQQSNGSDGAAIGASGGDAAAVTGTNSIPATANLASRMLPLRDTVTPMVMALATCMGTATATGMVTVTATATATVMAAIMSIKRHTTPMPLAYFDRKSEKEIRKKDKIPPNSMQFMAMIDGMLRKVVKQADEWRREQIVDFMDTLHEAYKQLGATISFTCAVLLHQMSESLLAAWKEHTTHYARARTNIYRDKDELRRKLKLSLGHPRWTAELARVDASAQHTCVDFRACVSTLEDGCGGALQKLAIEFTEQLEYATALLAALFDGLVMRDEDVRPAEEMFGLEALRPQAFGPQVLETRATPFHAELIASRDNALHKFASETCRRMRLLNEQVQIERAAEEQWLRQWQESVARVRSLG</sequence>
<feature type="region of interest" description="Disordered" evidence="2">
    <location>
        <begin position="821"/>
        <end position="840"/>
    </location>
</feature>
<feature type="compositionally biased region" description="Basic and acidic residues" evidence="2">
    <location>
        <begin position="1276"/>
        <end position="1300"/>
    </location>
</feature>
<dbReference type="Pfam" id="PF14644">
    <property type="entry name" value="DUF4456"/>
    <property type="match status" value="1"/>
</dbReference>
<evidence type="ECO:0000313" key="6">
    <source>
        <dbReference type="Proteomes" id="UP001527925"/>
    </source>
</evidence>
<organism evidence="5 6">
    <name type="scientific">Polyrhizophydium stewartii</name>
    <dbReference type="NCBI Taxonomy" id="2732419"/>
    <lineage>
        <taxon>Eukaryota</taxon>
        <taxon>Fungi</taxon>
        <taxon>Fungi incertae sedis</taxon>
        <taxon>Chytridiomycota</taxon>
        <taxon>Chytridiomycota incertae sedis</taxon>
        <taxon>Chytridiomycetes</taxon>
        <taxon>Rhizophydiales</taxon>
        <taxon>Rhizophydiales incertae sedis</taxon>
        <taxon>Polyrhizophydium</taxon>
    </lineage>
</organism>
<name>A0ABR4N0H8_9FUNG</name>
<feature type="compositionally biased region" description="Low complexity" evidence="2">
    <location>
        <begin position="694"/>
        <end position="716"/>
    </location>
</feature>
<accession>A0ABR4N0H8</accession>